<dbReference type="InterPro" id="IPR036388">
    <property type="entry name" value="WH-like_DNA-bd_sf"/>
</dbReference>
<evidence type="ECO:0000256" key="4">
    <source>
        <dbReference type="SAM" id="MobiDB-lite"/>
    </source>
</evidence>
<organism evidence="6 7">
    <name type="scientific">Mycena rosella</name>
    <name type="common">Pink bonnet</name>
    <name type="synonym">Agaricus rosellus</name>
    <dbReference type="NCBI Taxonomy" id="1033263"/>
    <lineage>
        <taxon>Eukaryota</taxon>
        <taxon>Fungi</taxon>
        <taxon>Dikarya</taxon>
        <taxon>Basidiomycota</taxon>
        <taxon>Agaricomycotina</taxon>
        <taxon>Agaricomycetes</taxon>
        <taxon>Agaricomycetidae</taxon>
        <taxon>Agaricales</taxon>
        <taxon>Marasmiineae</taxon>
        <taxon>Mycenaceae</taxon>
        <taxon>Mycena</taxon>
    </lineage>
</organism>
<dbReference type="Gene3D" id="3.30.230.130">
    <property type="entry name" value="Cullin, Chain C, Domain 2"/>
    <property type="match status" value="1"/>
</dbReference>
<evidence type="ECO:0000313" key="7">
    <source>
        <dbReference type="Proteomes" id="UP001221757"/>
    </source>
</evidence>
<dbReference type="InterPro" id="IPR001373">
    <property type="entry name" value="Cullin_N"/>
</dbReference>
<feature type="domain" description="Cullin family profile" evidence="5">
    <location>
        <begin position="443"/>
        <end position="670"/>
    </location>
</feature>
<dbReference type="PROSITE" id="PS50069">
    <property type="entry name" value="CULLIN_2"/>
    <property type="match status" value="1"/>
</dbReference>
<protein>
    <submittedName>
        <fullName evidence="6">Cullin-4B</fullName>
    </submittedName>
</protein>
<name>A0AAD7DMF1_MYCRO</name>
<evidence type="ECO:0000259" key="5">
    <source>
        <dbReference type="PROSITE" id="PS50069"/>
    </source>
</evidence>
<keyword evidence="7" id="KW-1185">Reference proteome</keyword>
<evidence type="ECO:0000313" key="6">
    <source>
        <dbReference type="EMBL" id="KAJ7693671.1"/>
    </source>
</evidence>
<accession>A0AAD7DMF1</accession>
<dbReference type="Gene3D" id="1.10.10.10">
    <property type="entry name" value="Winged helix-like DNA-binding domain superfamily/Winged helix DNA-binding domain"/>
    <property type="match status" value="1"/>
</dbReference>
<dbReference type="InterPro" id="IPR059120">
    <property type="entry name" value="Cullin-like_AB"/>
</dbReference>
<reference evidence="6" key="1">
    <citation type="submission" date="2023-03" db="EMBL/GenBank/DDBJ databases">
        <title>Massive genome expansion in bonnet fungi (Mycena s.s.) driven by repeated elements and novel gene families across ecological guilds.</title>
        <authorList>
            <consortium name="Lawrence Berkeley National Laboratory"/>
            <person name="Harder C.B."/>
            <person name="Miyauchi S."/>
            <person name="Viragh M."/>
            <person name="Kuo A."/>
            <person name="Thoen E."/>
            <person name="Andreopoulos B."/>
            <person name="Lu D."/>
            <person name="Skrede I."/>
            <person name="Drula E."/>
            <person name="Henrissat B."/>
            <person name="Morin E."/>
            <person name="Kohler A."/>
            <person name="Barry K."/>
            <person name="LaButti K."/>
            <person name="Morin E."/>
            <person name="Salamov A."/>
            <person name="Lipzen A."/>
            <person name="Mereny Z."/>
            <person name="Hegedus B."/>
            <person name="Baldrian P."/>
            <person name="Stursova M."/>
            <person name="Weitz H."/>
            <person name="Taylor A."/>
            <person name="Grigoriev I.V."/>
            <person name="Nagy L.G."/>
            <person name="Martin F."/>
            <person name="Kauserud H."/>
        </authorList>
    </citation>
    <scope>NUCLEOTIDE SEQUENCE</scope>
    <source>
        <strain evidence="6">CBHHK067</strain>
    </source>
</reference>
<evidence type="ECO:0000256" key="3">
    <source>
        <dbReference type="RuleBase" id="RU003829"/>
    </source>
</evidence>
<evidence type="ECO:0000256" key="2">
    <source>
        <dbReference type="PROSITE-ProRule" id="PRU00330"/>
    </source>
</evidence>
<dbReference type="Pfam" id="PF26557">
    <property type="entry name" value="Cullin_AB"/>
    <property type="match status" value="1"/>
</dbReference>
<dbReference type="InterPro" id="IPR045093">
    <property type="entry name" value="Cullin"/>
</dbReference>
<dbReference type="SUPFAM" id="SSF75632">
    <property type="entry name" value="Cullin homology domain"/>
    <property type="match status" value="1"/>
</dbReference>
<dbReference type="InterPro" id="IPR036390">
    <property type="entry name" value="WH_DNA-bd_sf"/>
</dbReference>
<dbReference type="InterPro" id="IPR036317">
    <property type="entry name" value="Cullin_homology_sf"/>
</dbReference>
<dbReference type="Pfam" id="PF00888">
    <property type="entry name" value="Cullin"/>
    <property type="match status" value="1"/>
</dbReference>
<dbReference type="InterPro" id="IPR016159">
    <property type="entry name" value="Cullin_repeat-like_dom_sf"/>
</dbReference>
<comment type="caution">
    <text evidence="6">The sequence shown here is derived from an EMBL/GenBank/DDBJ whole genome shotgun (WGS) entry which is preliminary data.</text>
</comment>
<dbReference type="Proteomes" id="UP001221757">
    <property type="component" value="Unassembled WGS sequence"/>
</dbReference>
<comment type="similarity">
    <text evidence="1 2 3">Belongs to the cullin family.</text>
</comment>
<dbReference type="PANTHER" id="PTHR11932">
    <property type="entry name" value="CULLIN"/>
    <property type="match status" value="1"/>
</dbReference>
<dbReference type="InterPro" id="IPR019559">
    <property type="entry name" value="Cullin_neddylation_domain"/>
</dbReference>
<evidence type="ECO:0000256" key="1">
    <source>
        <dbReference type="ARBA" id="ARBA00006019"/>
    </source>
</evidence>
<dbReference type="SMART" id="SM00182">
    <property type="entry name" value="CULLIN"/>
    <property type="match status" value="1"/>
</dbReference>
<sequence length="799" mass="90478">MSVLQLLTLPANSKGFTALPHSITDTEPSHSPHKTPRRATDSDSPSAARAAARTNQPIKIQVVGTSIRNKAPRSSTLRTCIKHILTRDDESQFTYTFEDIYNECLSVVCVLNTGEGLYQNLKLELEQSVSRLTKKLLSTDKAAETWLNTFVGECKWFETQVALLQSLLTYLDQVYVRRARVSSIRQLAFSLFVRSIFENPDLMDTMRLSVSTLINKERESSRTGTKTSDFPALVAHLYTHHQYSVFEEYYRDVTLKYYEDKSAKLQREMKDDPKGFFSHIQSLIEKEGERSKKLLPVGSWGIIRDATLKSLLQGKMQWIAQETLGDYLDHKDFKNLKTMNELFSDAEGTKTMCAVFKSHVQSTVQSIVKDTAADDTMVQRLFDFHAIANSAIKECFLEDVVHVTDAATETGSMSTAPQKRPNQEFVYALTDAFAVGFRARRNKPAEMIARHLDKLMRKGQGAMSDAEFNALLNLALGLYRFTDDKDVFRGFYLRALSKRLLLEKSASHDFEAAVLKKLRDEYDPEFSAGEELFSDLALSREAMVEYHAKLPPDSEGRNLSVMVLKQGAWPYSKEPNNTLNLPPSMELELKAFEVFYKNKHTGRSLQWQTSVATATITARFKAGKKELSVSLYQAAILLLFNDSTELSFAQILEQTSLNDPLLRLTLQSLACGKKKVLLKIPAGRDINDGDLFRFNDGFVDPRAKVHINSIQAKVTPEESKQTQTAIDGERSSSLDAAIVRIMKAKKEMAYEKLVIATVDAVKNHFIPDVKTIKVRIEKLMEQEYVRRDDDKPQMLFYVA</sequence>
<dbReference type="Gene3D" id="1.20.1310.10">
    <property type="entry name" value="Cullin Repeats"/>
    <property type="match status" value="4"/>
</dbReference>
<dbReference type="GO" id="GO:0006511">
    <property type="term" value="P:ubiquitin-dependent protein catabolic process"/>
    <property type="evidence" value="ECO:0007669"/>
    <property type="project" value="InterPro"/>
</dbReference>
<dbReference type="InterPro" id="IPR016158">
    <property type="entry name" value="Cullin_homology"/>
</dbReference>
<dbReference type="SUPFAM" id="SSF74788">
    <property type="entry name" value="Cullin repeat-like"/>
    <property type="match status" value="1"/>
</dbReference>
<feature type="compositionally biased region" description="Low complexity" evidence="4">
    <location>
        <begin position="42"/>
        <end position="54"/>
    </location>
</feature>
<feature type="region of interest" description="Disordered" evidence="4">
    <location>
        <begin position="17"/>
        <end position="54"/>
    </location>
</feature>
<dbReference type="GO" id="GO:0031625">
    <property type="term" value="F:ubiquitin protein ligase binding"/>
    <property type="evidence" value="ECO:0007669"/>
    <property type="project" value="InterPro"/>
</dbReference>
<proteinExistence type="inferred from homology"/>
<dbReference type="Pfam" id="PF10557">
    <property type="entry name" value="Cullin_Nedd8"/>
    <property type="match status" value="1"/>
</dbReference>
<dbReference type="SUPFAM" id="SSF46785">
    <property type="entry name" value="Winged helix' DNA-binding domain"/>
    <property type="match status" value="1"/>
</dbReference>
<gene>
    <name evidence="6" type="ORF">B0H17DRAFT_932608</name>
</gene>
<dbReference type="AlphaFoldDB" id="A0AAD7DMF1"/>
<dbReference type="SMART" id="SM00884">
    <property type="entry name" value="Cullin_Nedd8"/>
    <property type="match status" value="1"/>
</dbReference>
<dbReference type="EMBL" id="JARKIE010000045">
    <property type="protein sequence ID" value="KAJ7693671.1"/>
    <property type="molecule type" value="Genomic_DNA"/>
</dbReference>